<dbReference type="InterPro" id="IPR029036">
    <property type="entry name" value="P5CR_dimer"/>
</dbReference>
<dbReference type="RefSeq" id="WP_249914880.1">
    <property type="nucleotide sequence ID" value="NZ_JAMGBB010000001.1"/>
</dbReference>
<evidence type="ECO:0000256" key="2">
    <source>
        <dbReference type="ARBA" id="ARBA00023002"/>
    </source>
</evidence>
<dbReference type="Gene3D" id="3.40.50.720">
    <property type="entry name" value="NAD(P)-binding Rossmann-like Domain"/>
    <property type="match status" value="1"/>
</dbReference>
<dbReference type="InterPro" id="IPR008927">
    <property type="entry name" value="6-PGluconate_DH-like_C_sf"/>
</dbReference>
<comment type="caution">
    <text evidence="5">The sequence shown here is derived from an EMBL/GenBank/DDBJ whole genome shotgun (WGS) entry which is preliminary data.</text>
</comment>
<comment type="pathway">
    <text evidence="3">Amino-acid biosynthesis; L-proline biosynthesis; L-proline from L-glutamate 5-semialdehyde: step 1/1.</text>
</comment>
<dbReference type="PANTHER" id="PTHR11645:SF0">
    <property type="entry name" value="PYRROLINE-5-CARBOXYLATE REDUCTASE 3"/>
    <property type="match status" value="1"/>
</dbReference>
<comment type="subcellular location">
    <subcellularLocation>
        <location evidence="3">Cytoplasm</location>
    </subcellularLocation>
</comment>
<gene>
    <name evidence="3" type="primary">proC</name>
    <name evidence="5" type="ORF">LZ518_04815</name>
</gene>
<evidence type="ECO:0000256" key="1">
    <source>
        <dbReference type="ARBA" id="ARBA00005525"/>
    </source>
</evidence>
<organism evidence="5 6">
    <name type="scientific">Sphingomonas brevis</name>
    <dbReference type="NCBI Taxonomy" id="2908206"/>
    <lineage>
        <taxon>Bacteria</taxon>
        <taxon>Pseudomonadati</taxon>
        <taxon>Pseudomonadota</taxon>
        <taxon>Alphaproteobacteria</taxon>
        <taxon>Sphingomonadales</taxon>
        <taxon>Sphingomonadaceae</taxon>
        <taxon>Sphingomonas</taxon>
    </lineage>
</organism>
<keyword evidence="3" id="KW-0963">Cytoplasm</keyword>
<dbReference type="Gene3D" id="1.10.3730.10">
    <property type="entry name" value="ProC C-terminal domain-like"/>
    <property type="match status" value="1"/>
</dbReference>
<dbReference type="EMBL" id="JAMGBB010000001">
    <property type="protein sequence ID" value="MCL6740451.1"/>
    <property type="molecule type" value="Genomic_DNA"/>
</dbReference>
<accession>A0ABT0S8L4</accession>
<keyword evidence="6" id="KW-1185">Reference proteome</keyword>
<dbReference type="PIRSF" id="PIRSF000193">
    <property type="entry name" value="Pyrrol-5-carb_rd"/>
    <property type="match status" value="1"/>
</dbReference>
<evidence type="ECO:0000313" key="5">
    <source>
        <dbReference type="EMBL" id="MCL6740451.1"/>
    </source>
</evidence>
<keyword evidence="3" id="KW-0521">NADP</keyword>
<proteinExistence type="inferred from homology"/>
<reference evidence="5" key="1">
    <citation type="submission" date="2022-05" db="EMBL/GenBank/DDBJ databases">
        <authorList>
            <person name="Jo J.-H."/>
            <person name="Im W.-T."/>
        </authorList>
    </citation>
    <scope>NUCLEOTIDE SEQUENCE</scope>
    <source>
        <strain evidence="5">RB56-2</strain>
    </source>
</reference>
<dbReference type="SUPFAM" id="SSF48179">
    <property type="entry name" value="6-phosphogluconate dehydrogenase C-terminal domain-like"/>
    <property type="match status" value="1"/>
</dbReference>
<keyword evidence="2 3" id="KW-0560">Oxidoreductase</keyword>
<comment type="function">
    <text evidence="3">Catalyzes the reduction of 1-pyrroline-5-carboxylate (PCA) to L-proline.</text>
</comment>
<dbReference type="InterPro" id="IPR036291">
    <property type="entry name" value="NAD(P)-bd_dom_sf"/>
</dbReference>
<sequence>MTATFPVPAWLVGCGNMAGAMVDGWRAGGADFTGVTVVRPSGTPVEGIRTITDYPDERPRFVMLGFKPQKLAEVAPGLAPHVGPETVLVSMLAGVTAATLRELFPNAGAIVRIMPNLPVAQVQGVTAIYSADDGFDEITALIASLGMIAVCRREEELGVIGAVASAGMAYVARFIEALGKGGKALGLRPEQAEQIAIQTLVGTGAYAAETAASMTEIALRVASPKGTTEQGLAVLDAPDGLQQLVDRTLAAAVRRGKELAEEAARRN</sequence>
<dbReference type="Proteomes" id="UP001165383">
    <property type="component" value="Unassembled WGS sequence"/>
</dbReference>
<comment type="similarity">
    <text evidence="1 3">Belongs to the pyrroline-5-carboxylate reductase family.</text>
</comment>
<dbReference type="InterPro" id="IPR000304">
    <property type="entry name" value="Pyrroline-COOH_reductase"/>
</dbReference>
<comment type="catalytic activity">
    <reaction evidence="3">
        <text>L-proline + NADP(+) = (S)-1-pyrroline-5-carboxylate + NADPH + 2 H(+)</text>
        <dbReference type="Rhea" id="RHEA:14109"/>
        <dbReference type="ChEBI" id="CHEBI:15378"/>
        <dbReference type="ChEBI" id="CHEBI:17388"/>
        <dbReference type="ChEBI" id="CHEBI:57783"/>
        <dbReference type="ChEBI" id="CHEBI:58349"/>
        <dbReference type="ChEBI" id="CHEBI:60039"/>
        <dbReference type="EC" id="1.5.1.2"/>
    </reaction>
</comment>
<protein>
    <recommendedName>
        <fullName evidence="3">Pyrroline-5-carboxylate reductase</fullName>
        <shortName evidence="3">P5C reductase</shortName>
        <shortName evidence="3">P5CR</shortName>
        <ecNumber evidence="3">1.5.1.2</ecNumber>
    </recommendedName>
    <alternativeName>
        <fullName evidence="3">PCA reductase</fullName>
    </alternativeName>
</protein>
<evidence type="ECO:0000256" key="3">
    <source>
        <dbReference type="HAMAP-Rule" id="MF_01925"/>
    </source>
</evidence>
<name>A0ABT0S8L4_9SPHN</name>
<keyword evidence="3" id="KW-0641">Proline biosynthesis</keyword>
<feature type="domain" description="Pyrroline-5-carboxylate reductase dimerisation" evidence="4">
    <location>
        <begin position="154"/>
        <end position="259"/>
    </location>
</feature>
<keyword evidence="3" id="KW-0028">Amino-acid biosynthesis</keyword>
<dbReference type="PANTHER" id="PTHR11645">
    <property type="entry name" value="PYRROLINE-5-CARBOXYLATE REDUCTASE"/>
    <property type="match status" value="1"/>
</dbReference>
<dbReference type="Pfam" id="PF14748">
    <property type="entry name" value="P5CR_dimer"/>
    <property type="match status" value="1"/>
</dbReference>
<dbReference type="HAMAP" id="MF_01925">
    <property type="entry name" value="P5C_reductase"/>
    <property type="match status" value="1"/>
</dbReference>
<dbReference type="SUPFAM" id="SSF51735">
    <property type="entry name" value="NAD(P)-binding Rossmann-fold domains"/>
    <property type="match status" value="1"/>
</dbReference>
<evidence type="ECO:0000313" key="6">
    <source>
        <dbReference type="Proteomes" id="UP001165383"/>
    </source>
</evidence>
<evidence type="ECO:0000259" key="4">
    <source>
        <dbReference type="Pfam" id="PF14748"/>
    </source>
</evidence>
<comment type="catalytic activity">
    <reaction evidence="3">
        <text>L-proline + NAD(+) = (S)-1-pyrroline-5-carboxylate + NADH + 2 H(+)</text>
        <dbReference type="Rhea" id="RHEA:14105"/>
        <dbReference type="ChEBI" id="CHEBI:15378"/>
        <dbReference type="ChEBI" id="CHEBI:17388"/>
        <dbReference type="ChEBI" id="CHEBI:57540"/>
        <dbReference type="ChEBI" id="CHEBI:57945"/>
        <dbReference type="ChEBI" id="CHEBI:60039"/>
        <dbReference type="EC" id="1.5.1.2"/>
    </reaction>
</comment>
<dbReference type="EC" id="1.5.1.2" evidence="3"/>